<protein>
    <submittedName>
        <fullName evidence="2">GNAT family N-acetyltransferase</fullName>
    </submittedName>
</protein>
<proteinExistence type="predicted"/>
<dbReference type="InterPro" id="IPR000182">
    <property type="entry name" value="GNAT_dom"/>
</dbReference>
<gene>
    <name evidence="2" type="ORF">D9O40_02815</name>
</gene>
<name>A0A3M0T0M8_9CLOT</name>
<comment type="caution">
    <text evidence="2">The sequence shown here is derived from an EMBL/GenBank/DDBJ whole genome shotgun (WGS) entry which is preliminary data.</text>
</comment>
<accession>A0A3M0T0M8</accession>
<sequence length="163" mass="18750">MNLELKKGSEINLVTITRITYDDLNDLSNLYEELLGKKTNLQKFKDKFTLINSNKNYILIGAKDSDNNLVGSLLGIICQDLGGECKPFMVVENVIVKNNCRRMGIGKTLMTFIESFARKKDCYFTMLVSAFKRKDAHKFYESIGYNNDVVKGFKKYLSDRYHC</sequence>
<dbReference type="Pfam" id="PF00583">
    <property type="entry name" value="Acetyltransf_1"/>
    <property type="match status" value="1"/>
</dbReference>
<evidence type="ECO:0000313" key="3">
    <source>
        <dbReference type="Proteomes" id="UP000277999"/>
    </source>
</evidence>
<dbReference type="Gene3D" id="3.40.630.30">
    <property type="match status" value="1"/>
</dbReference>
<dbReference type="RefSeq" id="WP_122057868.1">
    <property type="nucleotide sequence ID" value="NZ_RFAQ01000004.1"/>
</dbReference>
<dbReference type="CDD" id="cd04301">
    <property type="entry name" value="NAT_SF"/>
    <property type="match status" value="1"/>
</dbReference>
<dbReference type="AlphaFoldDB" id="A0A3M0T0M8"/>
<feature type="domain" description="N-acetyltransferase" evidence="1">
    <location>
        <begin position="14"/>
        <end position="163"/>
    </location>
</feature>
<evidence type="ECO:0000259" key="1">
    <source>
        <dbReference type="PROSITE" id="PS51186"/>
    </source>
</evidence>
<dbReference type="PANTHER" id="PTHR13355">
    <property type="entry name" value="GLUCOSAMINE 6-PHOSPHATE N-ACETYLTRANSFERASE"/>
    <property type="match status" value="1"/>
</dbReference>
<dbReference type="EMBL" id="RFAQ01000004">
    <property type="protein sequence ID" value="RMD04180.1"/>
    <property type="molecule type" value="Genomic_DNA"/>
</dbReference>
<dbReference type="InterPro" id="IPR039143">
    <property type="entry name" value="GNPNAT1-like"/>
</dbReference>
<reference evidence="2 3" key="1">
    <citation type="submission" date="2018-10" db="EMBL/GenBank/DDBJ databases">
        <title>Genome-centric metagenomics revealed C2 chemical producing, CO utilizing Clostridium with novel acetogenic gene cluster.</title>
        <authorList>
            <person name="Kang H."/>
            <person name="Park B."/>
            <person name="Choi I.G."/>
            <person name="Chang I.S."/>
        </authorList>
    </citation>
    <scope>NUCLEOTIDE SEQUENCE [LARGE SCALE GENOMIC DNA]</scope>
    <source>
        <strain evidence="2 3">H21-9</strain>
    </source>
</reference>
<dbReference type="SUPFAM" id="SSF55729">
    <property type="entry name" value="Acyl-CoA N-acyltransferases (Nat)"/>
    <property type="match status" value="1"/>
</dbReference>
<dbReference type="GO" id="GO:0004343">
    <property type="term" value="F:glucosamine 6-phosphate N-acetyltransferase activity"/>
    <property type="evidence" value="ECO:0007669"/>
    <property type="project" value="TreeGrafter"/>
</dbReference>
<dbReference type="PROSITE" id="PS51186">
    <property type="entry name" value="GNAT"/>
    <property type="match status" value="1"/>
</dbReference>
<keyword evidence="2" id="KW-0808">Transferase</keyword>
<dbReference type="PANTHER" id="PTHR13355:SF11">
    <property type="entry name" value="GLUCOSAMINE 6-PHOSPHATE N-ACETYLTRANSFERASE"/>
    <property type="match status" value="1"/>
</dbReference>
<dbReference type="Proteomes" id="UP000277999">
    <property type="component" value="Unassembled WGS sequence"/>
</dbReference>
<organism evidence="2 3">
    <name type="scientific">Clostridium autoethanogenum</name>
    <dbReference type="NCBI Taxonomy" id="84023"/>
    <lineage>
        <taxon>Bacteria</taxon>
        <taxon>Bacillati</taxon>
        <taxon>Bacillota</taxon>
        <taxon>Clostridia</taxon>
        <taxon>Eubacteriales</taxon>
        <taxon>Clostridiaceae</taxon>
        <taxon>Clostridium</taxon>
    </lineage>
</organism>
<evidence type="ECO:0000313" key="2">
    <source>
        <dbReference type="EMBL" id="RMD04180.1"/>
    </source>
</evidence>
<dbReference type="InterPro" id="IPR016181">
    <property type="entry name" value="Acyl_CoA_acyltransferase"/>
</dbReference>